<dbReference type="AlphaFoldDB" id="A0A9E6XU01"/>
<dbReference type="KEGG" id="sbae:DSM104329_00747"/>
<keyword evidence="3 6" id="KW-0560">Oxidoreductase</keyword>
<dbReference type="Gene3D" id="1.10.405.10">
    <property type="entry name" value="Guanine Nucleotide Dissociation Inhibitor, domain 1"/>
    <property type="match status" value="1"/>
</dbReference>
<evidence type="ECO:0000259" key="5">
    <source>
        <dbReference type="Pfam" id="PF01593"/>
    </source>
</evidence>
<gene>
    <name evidence="6" type="primary">pao_1</name>
    <name evidence="6" type="ORF">DSM104329_00747</name>
</gene>
<feature type="binding site" evidence="4">
    <location>
        <position position="330"/>
    </location>
    <ligand>
        <name>substrate</name>
    </ligand>
</feature>
<evidence type="ECO:0000256" key="2">
    <source>
        <dbReference type="ARBA" id="ARBA00005995"/>
    </source>
</evidence>
<dbReference type="PANTHER" id="PTHR43563:SF1">
    <property type="entry name" value="AMINE OXIDASE [FLAVIN-CONTAINING] B"/>
    <property type="match status" value="1"/>
</dbReference>
<dbReference type="SUPFAM" id="SSF51905">
    <property type="entry name" value="FAD/NAD(P)-binding domain"/>
    <property type="match status" value="1"/>
</dbReference>
<dbReference type="PRINTS" id="PR00757">
    <property type="entry name" value="AMINEOXDASEF"/>
</dbReference>
<dbReference type="InterPro" id="IPR036188">
    <property type="entry name" value="FAD/NAD-bd_sf"/>
</dbReference>
<dbReference type="InterPro" id="IPR001613">
    <property type="entry name" value="Flavin_amine_oxidase"/>
</dbReference>
<dbReference type="Gene3D" id="3.90.660.10">
    <property type="match status" value="1"/>
</dbReference>
<evidence type="ECO:0000313" key="6">
    <source>
        <dbReference type="EMBL" id="UGS34369.1"/>
    </source>
</evidence>
<evidence type="ECO:0000256" key="4">
    <source>
        <dbReference type="PIRSR" id="PIRSR601613-1"/>
    </source>
</evidence>
<dbReference type="Pfam" id="PF01593">
    <property type="entry name" value="Amino_oxidase"/>
    <property type="match status" value="1"/>
</dbReference>
<dbReference type="EMBL" id="CP087164">
    <property type="protein sequence ID" value="UGS34369.1"/>
    <property type="molecule type" value="Genomic_DNA"/>
</dbReference>
<organism evidence="6 7">
    <name type="scientific">Capillimicrobium parvum</name>
    <dbReference type="NCBI Taxonomy" id="2884022"/>
    <lineage>
        <taxon>Bacteria</taxon>
        <taxon>Bacillati</taxon>
        <taxon>Actinomycetota</taxon>
        <taxon>Thermoleophilia</taxon>
        <taxon>Solirubrobacterales</taxon>
        <taxon>Capillimicrobiaceae</taxon>
        <taxon>Capillimicrobium</taxon>
    </lineage>
</organism>
<comment type="similarity">
    <text evidence="2">Belongs to the flavin monoamine oxidase family.</text>
</comment>
<evidence type="ECO:0000256" key="1">
    <source>
        <dbReference type="ARBA" id="ARBA00001974"/>
    </source>
</evidence>
<dbReference type="RefSeq" id="WP_326924478.1">
    <property type="nucleotide sequence ID" value="NZ_CP087164.1"/>
</dbReference>
<comment type="cofactor">
    <cofactor evidence="1">
        <name>FAD</name>
        <dbReference type="ChEBI" id="CHEBI:57692"/>
    </cofactor>
</comment>
<reference evidence="6" key="1">
    <citation type="journal article" date="2022" name="Int. J. Syst. Evol. Microbiol.">
        <title>Pseudomonas aegrilactucae sp. nov. and Pseudomonas morbosilactucae sp. nov., pathogens causing bacterial rot of lettuce in Japan.</title>
        <authorList>
            <person name="Sawada H."/>
            <person name="Fujikawa T."/>
            <person name="Satou M."/>
        </authorList>
    </citation>
    <scope>NUCLEOTIDE SEQUENCE</scope>
    <source>
        <strain evidence="6">0166_1</strain>
    </source>
</reference>
<protein>
    <submittedName>
        <fullName evidence="6">Pseudooxynicotine oxidase</fullName>
        <ecNumber evidence="6">1.4.3.24</ecNumber>
    </submittedName>
</protein>
<sequence>MPDIDVVVVGAGFAGLVAARELSSHGVEVMVLEGRDRAGGRTWVDERLGTELELGGTWVHWLQPHVWAEINRYREPVQMTGTAVGVEMSWLVDGDVRTGSAEAAGSLVDEALRRVFEGSRDHFPTPYADPAGYELADDLDDQSAGDAVDRLGLDEDAYALADALLSATLSARMHDASLTQPMRWTAASGHDWANMFEASSAYKLAGGTRGLIDDIAGDVRGEIRLSTPVAAIERSGTGLTVHTRGGETIAAKAVVVTVPRNALRGIDVRPALSDAKRRVIDEGPAGMGVKVWARVRGDLTGWSGYAPSGSPLNYCGYYGKIGTDSLLVGFGPSADLLDIEDLDAVTRVIRAWRPEIEVLACDGHDWVDDEFSRETWLVQRPGQHRYLEALQQAEGGLFLAGADYASGWTGYIDGAVESAMVVASRIRDHIGVPAPRPSVPTHGARS</sequence>
<dbReference type="EC" id="1.4.3.24" evidence="6"/>
<proteinExistence type="inferred from homology"/>
<dbReference type="InterPro" id="IPR050703">
    <property type="entry name" value="Flavin_MAO"/>
</dbReference>
<dbReference type="Proteomes" id="UP001162834">
    <property type="component" value="Chromosome"/>
</dbReference>
<keyword evidence="7" id="KW-1185">Reference proteome</keyword>
<feature type="binding site" evidence="4">
    <location>
        <position position="229"/>
    </location>
    <ligand>
        <name>FAD</name>
        <dbReference type="ChEBI" id="CHEBI:57692"/>
    </ligand>
</feature>
<feature type="domain" description="Amine oxidase" evidence="5">
    <location>
        <begin position="13"/>
        <end position="426"/>
    </location>
</feature>
<dbReference type="GO" id="GO:0016491">
    <property type="term" value="F:oxidoreductase activity"/>
    <property type="evidence" value="ECO:0007669"/>
    <property type="project" value="UniProtKB-KW"/>
</dbReference>
<accession>A0A9E6XU01</accession>
<evidence type="ECO:0000256" key="3">
    <source>
        <dbReference type="ARBA" id="ARBA00023002"/>
    </source>
</evidence>
<dbReference type="Gene3D" id="3.50.50.60">
    <property type="entry name" value="FAD/NAD(P)-binding domain"/>
    <property type="match status" value="1"/>
</dbReference>
<dbReference type="InterPro" id="IPR002937">
    <property type="entry name" value="Amino_oxidase"/>
</dbReference>
<evidence type="ECO:0000313" key="7">
    <source>
        <dbReference type="Proteomes" id="UP001162834"/>
    </source>
</evidence>
<name>A0A9E6XU01_9ACTN</name>
<dbReference type="PANTHER" id="PTHR43563">
    <property type="entry name" value="AMINE OXIDASE"/>
    <property type="match status" value="1"/>
</dbReference>